<organism evidence="3 4">
    <name type="scientific">Pomacea canaliculata</name>
    <name type="common">Golden apple snail</name>
    <dbReference type="NCBI Taxonomy" id="400727"/>
    <lineage>
        <taxon>Eukaryota</taxon>
        <taxon>Metazoa</taxon>
        <taxon>Spiralia</taxon>
        <taxon>Lophotrochozoa</taxon>
        <taxon>Mollusca</taxon>
        <taxon>Gastropoda</taxon>
        <taxon>Caenogastropoda</taxon>
        <taxon>Architaenioglossa</taxon>
        <taxon>Ampullarioidea</taxon>
        <taxon>Ampullariidae</taxon>
        <taxon>Pomacea</taxon>
    </lineage>
</organism>
<evidence type="ECO:0000256" key="2">
    <source>
        <dbReference type="ARBA" id="ARBA00023180"/>
    </source>
</evidence>
<dbReference type="GO" id="GO:0032222">
    <property type="term" value="P:regulation of synaptic transmission, cholinergic"/>
    <property type="evidence" value="ECO:0007669"/>
    <property type="project" value="InterPro"/>
</dbReference>
<dbReference type="Pfam" id="PF17064">
    <property type="entry name" value="QVR"/>
    <property type="match status" value="1"/>
</dbReference>
<keyword evidence="4" id="KW-1185">Reference proteome</keyword>
<dbReference type="InterPro" id="IPR031424">
    <property type="entry name" value="QVR-like"/>
</dbReference>
<keyword evidence="2" id="KW-0325">Glycoprotein</keyword>
<evidence type="ECO:0000256" key="1">
    <source>
        <dbReference type="ARBA" id="ARBA00022729"/>
    </source>
</evidence>
<reference evidence="3 4" key="1">
    <citation type="submission" date="2018-04" db="EMBL/GenBank/DDBJ databases">
        <title>The genome of golden apple snail Pomacea canaliculata provides insight into stress tolerance and invasive adaptation.</title>
        <authorList>
            <person name="Liu C."/>
            <person name="Liu B."/>
            <person name="Ren Y."/>
            <person name="Zhang Y."/>
            <person name="Wang H."/>
            <person name="Li S."/>
            <person name="Jiang F."/>
            <person name="Yin L."/>
            <person name="Zhang G."/>
            <person name="Qian W."/>
            <person name="Fan W."/>
        </authorList>
    </citation>
    <scope>NUCLEOTIDE SEQUENCE [LARGE SCALE GENOMIC DNA]</scope>
    <source>
        <strain evidence="3">SZHN2017</strain>
        <tissue evidence="3">Muscle</tissue>
    </source>
</reference>
<accession>A0A2T7PQC0</accession>
<evidence type="ECO:0000313" key="3">
    <source>
        <dbReference type="EMBL" id="PVD35622.1"/>
    </source>
</evidence>
<dbReference type="AlphaFoldDB" id="A0A2T7PQC0"/>
<dbReference type="GO" id="GO:0030431">
    <property type="term" value="P:sleep"/>
    <property type="evidence" value="ECO:0007669"/>
    <property type="project" value="InterPro"/>
</dbReference>
<evidence type="ECO:0008006" key="5">
    <source>
        <dbReference type="Google" id="ProtNLM"/>
    </source>
</evidence>
<name>A0A2T7PQC0_POMCA</name>
<dbReference type="EMBL" id="PZQS01000002">
    <property type="protein sequence ID" value="PVD35622.1"/>
    <property type="molecule type" value="Genomic_DNA"/>
</dbReference>
<sequence length="121" mass="13210">MSGAFRQTSSNLEDHYCGDPFNHTHPELTVVSCQDFCAKWVVRLDSGAMQTVRTCSSQMQLNMRIFTVCMRESGSSDGHVCFCEGDLCNASTSLTDMASSVARAILFLLMTSAVVCCKGFS</sequence>
<dbReference type="Proteomes" id="UP000245119">
    <property type="component" value="Linkage Group LG2"/>
</dbReference>
<dbReference type="OrthoDB" id="9991292at2759"/>
<comment type="caution">
    <text evidence="3">The sequence shown here is derived from an EMBL/GenBank/DDBJ whole genome shotgun (WGS) entry which is preliminary data.</text>
</comment>
<protein>
    <recommendedName>
        <fullName evidence="5">Protein quiver</fullName>
    </recommendedName>
</protein>
<dbReference type="CDD" id="cd23595">
    <property type="entry name" value="TFP_LU_ECD_Qvr"/>
    <property type="match status" value="1"/>
</dbReference>
<gene>
    <name evidence="3" type="ORF">C0Q70_02585</name>
</gene>
<proteinExistence type="predicted"/>
<evidence type="ECO:0000313" key="4">
    <source>
        <dbReference type="Proteomes" id="UP000245119"/>
    </source>
</evidence>
<keyword evidence="1" id="KW-0732">Signal</keyword>